<dbReference type="Gene3D" id="3.40.50.300">
    <property type="entry name" value="P-loop containing nucleotide triphosphate hydrolases"/>
    <property type="match status" value="1"/>
</dbReference>
<dbReference type="InterPro" id="IPR029058">
    <property type="entry name" value="AB_hydrolase_fold"/>
</dbReference>
<dbReference type="InterPro" id="IPR019734">
    <property type="entry name" value="TPR_rpt"/>
</dbReference>
<dbReference type="Pfam" id="PF13419">
    <property type="entry name" value="HAD_2"/>
    <property type="match status" value="1"/>
</dbReference>
<dbReference type="PRINTS" id="PR00364">
    <property type="entry name" value="DISEASERSIST"/>
</dbReference>
<dbReference type="InterPro" id="IPR011990">
    <property type="entry name" value="TPR-like_helical_dom_sf"/>
</dbReference>
<evidence type="ECO:0000313" key="5">
    <source>
        <dbReference type="EMBL" id="ATL67999.1"/>
    </source>
</evidence>
<feature type="compositionally biased region" description="Polar residues" evidence="2">
    <location>
        <begin position="309"/>
        <end position="324"/>
    </location>
</feature>
<evidence type="ECO:0000256" key="1">
    <source>
        <dbReference type="PROSITE-ProRule" id="PRU00339"/>
    </source>
</evidence>
<gene>
    <name evidence="5" type="ORF">CRH09_19200</name>
</gene>
<dbReference type="InterPro" id="IPR023214">
    <property type="entry name" value="HAD_sf"/>
</dbReference>
<accession>A0A291RL57</accession>
<dbReference type="PANTHER" id="PTHR47691">
    <property type="entry name" value="REGULATOR-RELATED"/>
    <property type="match status" value="1"/>
</dbReference>
<dbReference type="Proteomes" id="UP000221961">
    <property type="component" value="Chromosome"/>
</dbReference>
<organism evidence="5 6">
    <name type="scientific">Nocardia terpenica</name>
    <dbReference type="NCBI Taxonomy" id="455432"/>
    <lineage>
        <taxon>Bacteria</taxon>
        <taxon>Bacillati</taxon>
        <taxon>Actinomycetota</taxon>
        <taxon>Actinomycetes</taxon>
        <taxon>Mycobacteriales</taxon>
        <taxon>Nocardiaceae</taxon>
        <taxon>Nocardia</taxon>
    </lineage>
</organism>
<feature type="compositionally biased region" description="Low complexity" evidence="2">
    <location>
        <begin position="286"/>
        <end position="308"/>
    </location>
</feature>
<dbReference type="Gene3D" id="1.10.150.240">
    <property type="entry name" value="Putative phosphatase, domain 2"/>
    <property type="match status" value="1"/>
</dbReference>
<dbReference type="SFLD" id="SFLDG01129">
    <property type="entry name" value="C1.5:_HAD__Beta-PGM__Phosphata"/>
    <property type="match status" value="1"/>
</dbReference>
<dbReference type="RefSeq" id="WP_098695102.1">
    <property type="nucleotide sequence ID" value="NZ_CP023778.1"/>
</dbReference>
<dbReference type="InterPro" id="IPR027417">
    <property type="entry name" value="P-loop_NTPase"/>
</dbReference>
<dbReference type="Gene3D" id="3.40.50.1000">
    <property type="entry name" value="HAD superfamily/HAD-like"/>
    <property type="match status" value="1"/>
</dbReference>
<dbReference type="SUPFAM" id="SSF52540">
    <property type="entry name" value="P-loop containing nucleoside triphosphate hydrolases"/>
    <property type="match status" value="1"/>
</dbReference>
<feature type="region of interest" description="Disordered" evidence="2">
    <location>
        <begin position="271"/>
        <end position="419"/>
    </location>
</feature>
<dbReference type="SMART" id="SM00028">
    <property type="entry name" value="TPR"/>
    <property type="match status" value="4"/>
</dbReference>
<dbReference type="Pfam" id="PF12697">
    <property type="entry name" value="Abhydrolase_6"/>
    <property type="match status" value="1"/>
</dbReference>
<dbReference type="PANTHER" id="PTHR47691:SF3">
    <property type="entry name" value="HTH-TYPE TRANSCRIPTIONAL REGULATOR RV0890C-RELATED"/>
    <property type="match status" value="1"/>
</dbReference>
<dbReference type="KEGG" id="ntp:CRH09_19200"/>
<feature type="domain" description="AB hydrolase-1" evidence="4">
    <location>
        <begin position="6"/>
        <end position="198"/>
    </location>
</feature>
<evidence type="ECO:0000313" key="6">
    <source>
        <dbReference type="Proteomes" id="UP000221961"/>
    </source>
</evidence>
<dbReference type="InterPro" id="IPR023198">
    <property type="entry name" value="PGP-like_dom2"/>
</dbReference>
<evidence type="ECO:0000256" key="2">
    <source>
        <dbReference type="SAM" id="MobiDB-lite"/>
    </source>
</evidence>
<dbReference type="Pfam" id="PF00931">
    <property type="entry name" value="NB-ARC"/>
    <property type="match status" value="1"/>
</dbReference>
<dbReference type="EMBL" id="CP023778">
    <property type="protein sequence ID" value="ATL67999.1"/>
    <property type="molecule type" value="Genomic_DNA"/>
</dbReference>
<sequence length="1367" mass="144706">MSDLAVVLVHGLFSSQATWSDIDARIGEDPALGVRCDLFHMTYDSPRVRLHPLRAIPDYDVIADDMATFLDVEVAGYAKVALVGHSQGGLIIQRYLARMIGAGRARDLARIKAVVMFACPNSGSELGILFRRVAKFWFHPQERQLRPLNEKVAEAHRVVVQRIQYAATVDAQNCPIPIHVYAGTTDKVVTPTSARGAFPNAKALPGDHFSIIEAKSSTARTFTALRSHLLTVLGGGDPGQKHAGITVVGGPTGTTVVGTPAKTTVVDTPAEVTTVGPPTGITAVDTPAGMTVTGTPTGMTTEGPPTEAMTGSPTRMTTAGTPTETMAGPPVEMTTMGPPTEVTAGSPAGTTTAGPLNETTTGPPVGMTMAGPPIETTAGSPARTTADAPAGTTAGPPAGTAAAGPPPRTTMAGPLGGTATAGTSAEAAIAGAPGGAAIAGAPGRTAIAGASGGAAMVRAAGEGSAGPHGAGGGSWLLETPFRMPVSESGAGVAVRHNLVRPSDAFFDRVGELRRVLEGLASHRRVVSISGLGGMGKSALANRTAWRCVGGESAGGAPCFDTIVWCDRSTGRTLDALLDTVSRVLGYPHLRALPMPDKLDRAVERINDERCLLILDDFDDTCDRDIPDFLARIDATRSKVLVTARQRYSGEAWSVDIGGLDEPARRDLVLEEAHRLGMAELTRGSLDLMADYLAATGGNPFAIRLTLGQIRYGDELNSVTAHLRSASDAALFDAIFDRTWHRLPTEFGGAETIILCIALHPASVSREAIEFVLDARGAQVSREIRRIVDASLVDIVRGGLTSSGRFRLHPLTRAYALRRLAGDEQRRAYLQDRLIRYYRDFAVAEAEVCARADRVRALEVERDNVVAFAESAFARAMVSRERSDLLDVVRYAEAMAGFLWGRGYWRDRLRLCGNAASAAEAAGEAVALARQCALIGRVHVRLGDYAEAGRWLARSEAALPRDASGADRRETIRLRAHIASRTGDPAAARALYRTVLESAAATADDEGRAATLVELGMCAVREGELADAIGTFEQARRLDEQAGAVEGMAITLSHLAHALYESENLRDARPLFERGLELATRVNRPSTRGRCHLGLAGIEVSERRFAEAGRHAAAAGELFGLLGMAEPAAEAALIAENLPRAAGEVGPLRPTVPELLAGCRAVVFDFDDTLAATMRARWPVLRRTAAEFGVELEISTIRAAWGRPFDALVRALVPTVDPAVFVPRYREAMAAQPPRPTPAAVSVLRRLRQRGVSLSIVGSGSRALIVQDLVALGVLDCFDEVRGCEQSEVHKPDPRVLHPTLAALSAAGIARGQVLYIGDSVRDHLAATGNGVAFLAVLTGLETREDFLRAGLARNLVLGSLSQLRMWL</sequence>
<name>A0A291RL57_9NOCA</name>
<feature type="repeat" description="TPR" evidence="1">
    <location>
        <begin position="1008"/>
        <end position="1041"/>
    </location>
</feature>
<dbReference type="GeneID" id="88359492"/>
<feature type="domain" description="NB-ARC" evidence="3">
    <location>
        <begin position="513"/>
        <end position="646"/>
    </location>
</feature>
<dbReference type="InterPro" id="IPR002182">
    <property type="entry name" value="NB-ARC"/>
</dbReference>
<dbReference type="Gene3D" id="3.40.50.1820">
    <property type="entry name" value="alpha/beta hydrolase"/>
    <property type="match status" value="1"/>
</dbReference>
<dbReference type="GO" id="GO:0003824">
    <property type="term" value="F:catalytic activity"/>
    <property type="evidence" value="ECO:0007669"/>
    <property type="project" value="UniProtKB-ARBA"/>
</dbReference>
<feature type="compositionally biased region" description="Low complexity" evidence="2">
    <location>
        <begin position="381"/>
        <end position="419"/>
    </location>
</feature>
<dbReference type="SUPFAM" id="SSF56784">
    <property type="entry name" value="HAD-like"/>
    <property type="match status" value="1"/>
</dbReference>
<proteinExistence type="predicted"/>
<dbReference type="SUPFAM" id="SSF53474">
    <property type="entry name" value="alpha/beta-Hydrolases"/>
    <property type="match status" value="1"/>
</dbReference>
<dbReference type="InterPro" id="IPR000073">
    <property type="entry name" value="AB_hydrolase_1"/>
</dbReference>
<evidence type="ECO:0000259" key="3">
    <source>
        <dbReference type="Pfam" id="PF00931"/>
    </source>
</evidence>
<dbReference type="PROSITE" id="PS50005">
    <property type="entry name" value="TPR"/>
    <property type="match status" value="1"/>
</dbReference>
<dbReference type="InterPro" id="IPR036412">
    <property type="entry name" value="HAD-like_sf"/>
</dbReference>
<reference evidence="5 6" key="1">
    <citation type="submission" date="2017-10" db="EMBL/GenBank/DDBJ databases">
        <title>Comparative genomics between pathogenic Norcardia.</title>
        <authorList>
            <person name="Zeng L."/>
        </authorList>
    </citation>
    <scope>NUCLEOTIDE SEQUENCE [LARGE SCALE GENOMIC DNA]</scope>
    <source>
        <strain evidence="5 6">NC_YFY_NT001</strain>
    </source>
</reference>
<dbReference type="GO" id="GO:0043531">
    <property type="term" value="F:ADP binding"/>
    <property type="evidence" value="ECO:0007669"/>
    <property type="project" value="InterPro"/>
</dbReference>
<dbReference type="Gene3D" id="1.25.40.10">
    <property type="entry name" value="Tetratricopeptide repeat domain"/>
    <property type="match status" value="1"/>
</dbReference>
<dbReference type="InterPro" id="IPR041492">
    <property type="entry name" value="HAD_2"/>
</dbReference>
<dbReference type="Pfam" id="PF13424">
    <property type="entry name" value="TPR_12"/>
    <property type="match status" value="1"/>
</dbReference>
<keyword evidence="1" id="KW-0802">TPR repeat</keyword>
<dbReference type="SFLD" id="SFLDS00003">
    <property type="entry name" value="Haloacid_Dehalogenase"/>
    <property type="match status" value="1"/>
</dbReference>
<evidence type="ECO:0000259" key="4">
    <source>
        <dbReference type="Pfam" id="PF12697"/>
    </source>
</evidence>
<protein>
    <submittedName>
        <fullName evidence="5">Uncharacterized protein</fullName>
    </submittedName>
</protein>
<feature type="compositionally biased region" description="Low complexity" evidence="2">
    <location>
        <begin position="343"/>
        <end position="355"/>
    </location>
</feature>
<dbReference type="SUPFAM" id="SSF48452">
    <property type="entry name" value="TPR-like"/>
    <property type="match status" value="1"/>
</dbReference>